<reference evidence="3 4" key="1">
    <citation type="submission" date="2019-01" db="EMBL/GenBank/DDBJ databases">
        <authorList>
            <person name="Brito A."/>
        </authorList>
    </citation>
    <scope>NUCLEOTIDE SEQUENCE [LARGE SCALE GENOMIC DNA]</scope>
    <source>
        <strain evidence="3">1</strain>
    </source>
</reference>
<dbReference type="AlphaFoldDB" id="A0A563W4T7"/>
<accession>A0A563W4T7</accession>
<dbReference type="EMBL" id="CAACVJ010000694">
    <property type="protein sequence ID" value="VEP18676.1"/>
    <property type="molecule type" value="Genomic_DNA"/>
</dbReference>
<dbReference type="Proteomes" id="UP000320055">
    <property type="component" value="Unassembled WGS sequence"/>
</dbReference>
<name>A0A563W4T7_9CYAN</name>
<protein>
    <submittedName>
        <fullName evidence="3">Uncharacterized protein</fullName>
    </submittedName>
</protein>
<organism evidence="3 4">
    <name type="scientific">Hyella patelloides LEGE 07179</name>
    <dbReference type="NCBI Taxonomy" id="945734"/>
    <lineage>
        <taxon>Bacteria</taxon>
        <taxon>Bacillati</taxon>
        <taxon>Cyanobacteriota</taxon>
        <taxon>Cyanophyceae</taxon>
        <taxon>Pleurocapsales</taxon>
        <taxon>Hyellaceae</taxon>
        <taxon>Hyella</taxon>
    </lineage>
</organism>
<keyword evidence="2" id="KW-0812">Transmembrane</keyword>
<feature type="transmembrane region" description="Helical" evidence="2">
    <location>
        <begin position="7"/>
        <end position="27"/>
    </location>
</feature>
<keyword evidence="2" id="KW-0472">Membrane</keyword>
<gene>
    <name evidence="3" type="ORF">H1P_860002</name>
</gene>
<keyword evidence="4" id="KW-1185">Reference proteome</keyword>
<evidence type="ECO:0000313" key="3">
    <source>
        <dbReference type="EMBL" id="VEP18676.1"/>
    </source>
</evidence>
<evidence type="ECO:0000256" key="2">
    <source>
        <dbReference type="SAM" id="Phobius"/>
    </source>
</evidence>
<proteinExistence type="predicted"/>
<feature type="region of interest" description="Disordered" evidence="1">
    <location>
        <begin position="31"/>
        <end position="55"/>
    </location>
</feature>
<evidence type="ECO:0000313" key="4">
    <source>
        <dbReference type="Proteomes" id="UP000320055"/>
    </source>
</evidence>
<sequence>MLNKTDYSVIVTFVFLIPVLVSVPLLGARSLAPKCDGDKRMEHPQGRTSDGDAVS</sequence>
<feature type="compositionally biased region" description="Basic and acidic residues" evidence="1">
    <location>
        <begin position="35"/>
        <end position="45"/>
    </location>
</feature>
<evidence type="ECO:0000256" key="1">
    <source>
        <dbReference type="SAM" id="MobiDB-lite"/>
    </source>
</evidence>
<keyword evidence="2" id="KW-1133">Transmembrane helix</keyword>